<dbReference type="PANTHER" id="PTHR22749">
    <property type="entry name" value="RIBOFLAVIN KINASE/FMN ADENYLYLTRANSFERASE"/>
    <property type="match status" value="1"/>
</dbReference>
<evidence type="ECO:0000313" key="18">
    <source>
        <dbReference type="Proteomes" id="UP000015268"/>
    </source>
</evidence>
<dbReference type="GO" id="GO:0003919">
    <property type="term" value="F:FMN adenylyltransferase activity"/>
    <property type="evidence" value="ECO:0007669"/>
    <property type="project" value="UniProtKB-UniRule"/>
</dbReference>
<dbReference type="InterPro" id="IPR023465">
    <property type="entry name" value="Riboflavin_kinase_dom_sf"/>
</dbReference>
<keyword evidence="11 15" id="KW-0067">ATP-binding</keyword>
<evidence type="ECO:0000256" key="4">
    <source>
        <dbReference type="ARBA" id="ARBA00022630"/>
    </source>
</evidence>
<evidence type="ECO:0000256" key="15">
    <source>
        <dbReference type="PIRNR" id="PIRNR004491"/>
    </source>
</evidence>
<evidence type="ECO:0000256" key="3">
    <source>
        <dbReference type="ARBA" id="ARBA00005201"/>
    </source>
</evidence>
<evidence type="ECO:0000256" key="5">
    <source>
        <dbReference type="ARBA" id="ARBA00022643"/>
    </source>
</evidence>
<keyword evidence="4 15" id="KW-0285">Flavoprotein</keyword>
<dbReference type="InterPro" id="IPR015865">
    <property type="entry name" value="Riboflavin_kinase_bac/euk"/>
</dbReference>
<proteinExistence type="inferred from homology"/>
<dbReference type="SUPFAM" id="SSF82114">
    <property type="entry name" value="Riboflavin kinase-like"/>
    <property type="match status" value="1"/>
</dbReference>
<dbReference type="FunFam" id="2.40.30.30:FF:000003">
    <property type="entry name" value="Riboflavin biosynthesis protein"/>
    <property type="match status" value="1"/>
</dbReference>
<keyword evidence="8 15" id="KW-0547">Nucleotide-binding</keyword>
<comment type="catalytic activity">
    <reaction evidence="14 15">
        <text>FMN + ATP + H(+) = FAD + diphosphate</text>
        <dbReference type="Rhea" id="RHEA:17237"/>
        <dbReference type="ChEBI" id="CHEBI:15378"/>
        <dbReference type="ChEBI" id="CHEBI:30616"/>
        <dbReference type="ChEBI" id="CHEBI:33019"/>
        <dbReference type="ChEBI" id="CHEBI:57692"/>
        <dbReference type="ChEBI" id="CHEBI:58210"/>
        <dbReference type="EC" id="2.7.7.2"/>
    </reaction>
</comment>
<dbReference type="Gene3D" id="3.40.50.620">
    <property type="entry name" value="HUPs"/>
    <property type="match status" value="1"/>
</dbReference>
<dbReference type="Proteomes" id="UP000015268">
    <property type="component" value="Chromosome"/>
</dbReference>
<comment type="pathway">
    <text evidence="2 15">Cofactor biosynthesis; FAD biosynthesis; FAD from FMN: step 1/1.</text>
</comment>
<evidence type="ECO:0000256" key="2">
    <source>
        <dbReference type="ARBA" id="ARBA00004726"/>
    </source>
</evidence>
<dbReference type="EC" id="2.7.7.2" evidence="15"/>
<dbReference type="GO" id="GO:0005524">
    <property type="term" value="F:ATP binding"/>
    <property type="evidence" value="ECO:0007669"/>
    <property type="project" value="UniProtKB-UniRule"/>
</dbReference>
<protein>
    <recommendedName>
        <fullName evidence="15">Riboflavin biosynthesis protein</fullName>
    </recommendedName>
    <domain>
        <recommendedName>
            <fullName evidence="15">Riboflavin kinase</fullName>
            <ecNumber evidence="15">2.7.1.26</ecNumber>
        </recommendedName>
        <alternativeName>
            <fullName evidence="15">Flavokinase</fullName>
        </alternativeName>
    </domain>
    <domain>
        <recommendedName>
            <fullName evidence="15">FMN adenylyltransferase</fullName>
            <ecNumber evidence="15">2.7.7.2</ecNumber>
        </recommendedName>
        <alternativeName>
            <fullName evidence="15">FAD pyrophosphorylase</fullName>
        </alternativeName>
        <alternativeName>
            <fullName evidence="15">FAD synthase</fullName>
        </alternativeName>
    </domain>
</protein>
<dbReference type="GO" id="GO:0009398">
    <property type="term" value="P:FMN biosynthetic process"/>
    <property type="evidence" value="ECO:0007669"/>
    <property type="project" value="UniProtKB-UniRule"/>
</dbReference>
<keyword evidence="18" id="KW-1185">Reference proteome</keyword>
<evidence type="ECO:0000256" key="13">
    <source>
        <dbReference type="ARBA" id="ARBA00047880"/>
    </source>
</evidence>
<evidence type="ECO:0000256" key="14">
    <source>
        <dbReference type="ARBA" id="ARBA00049494"/>
    </source>
</evidence>
<dbReference type="GO" id="GO:0006747">
    <property type="term" value="P:FAD biosynthetic process"/>
    <property type="evidence" value="ECO:0007669"/>
    <property type="project" value="UniProtKB-UniRule"/>
</dbReference>
<comment type="function">
    <text evidence="1">Catalyzes the phosphorylation of riboflavin to FMN followed by the adenylation of FMN to FAD.</text>
</comment>
<keyword evidence="5 15" id="KW-0288">FMN</keyword>
<name>A0AB33ALI7_9STRE</name>
<comment type="similarity">
    <text evidence="15">Belongs to the ribF family.</text>
</comment>
<sequence length="330" mass="37580">MIYTNQIKSLYNGMEKMNIQHIKDARDINRTRDSVLVLGYFDGLHKGHRALFDQARAITKRDQLDLTVLTFNESPHLALARFTPELLLNLTAPEKRYEKFAEYGVDDLYLVDFTSAFSKVSSEEFLSTYIKALRARTIVVGFDYKFGHDRRDAAHLSEIFDGDVIVVPEVQDNGEKISSSRIRQEILSGNVSEVNRLLGYEFSTQGIVVHGDARGRTIGFPTANLAVLDRVYLPGEGVYVTDIIVSEKRYRSMTSIGKNVTFGGQDLRLEANIFDFENDIYGETVEIIWLDKIRGMIKFAGADELVEQLKSDKKIAQNWGKNRKLFLNFV</sequence>
<comment type="pathway">
    <text evidence="3 15">Cofactor biosynthesis; FMN biosynthesis; FMN from riboflavin (ATP route): step 1/1.</text>
</comment>
<dbReference type="Gene3D" id="2.40.30.30">
    <property type="entry name" value="Riboflavin kinase-like"/>
    <property type="match status" value="1"/>
</dbReference>
<evidence type="ECO:0000313" key="17">
    <source>
        <dbReference type="EMBL" id="AGS05568.1"/>
    </source>
</evidence>
<dbReference type="EC" id="2.7.1.26" evidence="15"/>
<dbReference type="InterPro" id="IPR023468">
    <property type="entry name" value="Riboflavin_kinase"/>
</dbReference>
<reference evidence="17 18" key="1">
    <citation type="journal article" date="2013" name="BMC Microbiol.">
        <title>Dynamics of fecal microbial communities in children with diarrhea of unknown etiology and genomic analysis of associated Streptococcus lutetiensis.</title>
        <authorList>
            <person name="Jin D."/>
            <person name="Chen C."/>
            <person name="Li L."/>
            <person name="Lu S."/>
            <person name="Li Z."/>
            <person name="Zhou Z."/>
            <person name="Jing H."/>
            <person name="Xu Y."/>
            <person name="Du P."/>
            <person name="Wang H."/>
            <person name="Xiong Y."/>
            <person name="Zheng H."/>
            <person name="Bai X."/>
            <person name="Sun H."/>
            <person name="Wang L."/>
            <person name="Ye C."/>
            <person name="Gottschalk M."/>
            <person name="Xu J."/>
        </authorList>
    </citation>
    <scope>NUCLEOTIDE SEQUENCE [LARGE SCALE GENOMIC DNA]</scope>
    <source>
        <strain evidence="17 18">033</strain>
    </source>
</reference>
<evidence type="ECO:0000256" key="1">
    <source>
        <dbReference type="ARBA" id="ARBA00002121"/>
    </source>
</evidence>
<keyword evidence="7 15" id="KW-0548">Nucleotidyltransferase</keyword>
<evidence type="ECO:0000256" key="11">
    <source>
        <dbReference type="ARBA" id="ARBA00022840"/>
    </source>
</evidence>
<evidence type="ECO:0000259" key="16">
    <source>
        <dbReference type="SMART" id="SM00904"/>
    </source>
</evidence>
<dbReference type="SUPFAM" id="SSF52374">
    <property type="entry name" value="Nucleotidylyl transferase"/>
    <property type="match status" value="1"/>
</dbReference>
<dbReference type="KEGG" id="slu:KE3_1078"/>
<dbReference type="Pfam" id="PF06574">
    <property type="entry name" value="FAD_syn"/>
    <property type="match status" value="1"/>
</dbReference>
<dbReference type="CDD" id="cd02064">
    <property type="entry name" value="FAD_synthetase_N"/>
    <property type="match status" value="1"/>
</dbReference>
<evidence type="ECO:0000256" key="10">
    <source>
        <dbReference type="ARBA" id="ARBA00022827"/>
    </source>
</evidence>
<dbReference type="SMART" id="SM00904">
    <property type="entry name" value="Flavokinase"/>
    <property type="match status" value="1"/>
</dbReference>
<accession>A0AB33ALI7</accession>
<dbReference type="NCBIfam" id="NF004158">
    <property type="entry name" value="PRK05627.1-1"/>
    <property type="match status" value="1"/>
</dbReference>
<evidence type="ECO:0000256" key="9">
    <source>
        <dbReference type="ARBA" id="ARBA00022777"/>
    </source>
</evidence>
<dbReference type="NCBIfam" id="NF004162">
    <property type="entry name" value="PRK05627.1-5"/>
    <property type="match status" value="1"/>
</dbReference>
<keyword evidence="9 15" id="KW-0418">Kinase</keyword>
<evidence type="ECO:0000256" key="8">
    <source>
        <dbReference type="ARBA" id="ARBA00022741"/>
    </source>
</evidence>
<dbReference type="GO" id="GO:0009231">
    <property type="term" value="P:riboflavin biosynthetic process"/>
    <property type="evidence" value="ECO:0007669"/>
    <property type="project" value="InterPro"/>
</dbReference>
<keyword evidence="6 15" id="KW-0808">Transferase</keyword>
<dbReference type="PIRSF" id="PIRSF004491">
    <property type="entry name" value="FAD_Synth"/>
    <property type="match status" value="1"/>
</dbReference>
<evidence type="ECO:0000256" key="7">
    <source>
        <dbReference type="ARBA" id="ARBA00022695"/>
    </source>
</evidence>
<feature type="domain" description="Riboflavin kinase" evidence="16">
    <location>
        <begin position="197"/>
        <end position="321"/>
    </location>
</feature>
<dbReference type="InterPro" id="IPR015864">
    <property type="entry name" value="FAD_synthase"/>
</dbReference>
<gene>
    <name evidence="17" type="ORF">KE3_1078</name>
</gene>
<dbReference type="GO" id="GO:0008531">
    <property type="term" value="F:riboflavin kinase activity"/>
    <property type="evidence" value="ECO:0007669"/>
    <property type="project" value="UniProtKB-UniRule"/>
</dbReference>
<comment type="catalytic activity">
    <reaction evidence="13 15">
        <text>riboflavin + ATP = FMN + ADP + H(+)</text>
        <dbReference type="Rhea" id="RHEA:14357"/>
        <dbReference type="ChEBI" id="CHEBI:15378"/>
        <dbReference type="ChEBI" id="CHEBI:30616"/>
        <dbReference type="ChEBI" id="CHEBI:57986"/>
        <dbReference type="ChEBI" id="CHEBI:58210"/>
        <dbReference type="ChEBI" id="CHEBI:456216"/>
        <dbReference type="EC" id="2.7.1.26"/>
    </reaction>
</comment>
<keyword evidence="12" id="KW-0511">Multifunctional enzyme</keyword>
<evidence type="ECO:0000256" key="12">
    <source>
        <dbReference type="ARBA" id="ARBA00023268"/>
    </source>
</evidence>
<dbReference type="Pfam" id="PF01687">
    <property type="entry name" value="Flavokinase"/>
    <property type="match status" value="1"/>
</dbReference>
<dbReference type="NCBIfam" id="TIGR00083">
    <property type="entry name" value="ribF"/>
    <property type="match status" value="1"/>
</dbReference>
<evidence type="ECO:0000256" key="6">
    <source>
        <dbReference type="ARBA" id="ARBA00022679"/>
    </source>
</evidence>
<organism evidence="17 18">
    <name type="scientific">Streptococcus lutetiensis 033</name>
    <dbReference type="NCBI Taxonomy" id="1076934"/>
    <lineage>
        <taxon>Bacteria</taxon>
        <taxon>Bacillati</taxon>
        <taxon>Bacillota</taxon>
        <taxon>Bacilli</taxon>
        <taxon>Lactobacillales</taxon>
        <taxon>Streptococcaceae</taxon>
        <taxon>Streptococcus</taxon>
    </lineage>
</organism>
<dbReference type="InterPro" id="IPR014729">
    <property type="entry name" value="Rossmann-like_a/b/a_fold"/>
</dbReference>
<dbReference type="InterPro" id="IPR002606">
    <property type="entry name" value="Riboflavin_kinase_bac"/>
</dbReference>
<keyword evidence="10 15" id="KW-0274">FAD</keyword>
<dbReference type="AlphaFoldDB" id="A0AB33ALI7"/>
<dbReference type="EMBL" id="CP003025">
    <property type="protein sequence ID" value="AGS05568.1"/>
    <property type="molecule type" value="Genomic_DNA"/>
</dbReference>
<dbReference type="PANTHER" id="PTHR22749:SF6">
    <property type="entry name" value="RIBOFLAVIN KINASE"/>
    <property type="match status" value="1"/>
</dbReference>